<organism evidence="2 3">
    <name type="scientific">Eumeta variegata</name>
    <name type="common">Bagworm moth</name>
    <name type="synonym">Eumeta japonica</name>
    <dbReference type="NCBI Taxonomy" id="151549"/>
    <lineage>
        <taxon>Eukaryota</taxon>
        <taxon>Metazoa</taxon>
        <taxon>Ecdysozoa</taxon>
        <taxon>Arthropoda</taxon>
        <taxon>Hexapoda</taxon>
        <taxon>Insecta</taxon>
        <taxon>Pterygota</taxon>
        <taxon>Neoptera</taxon>
        <taxon>Endopterygota</taxon>
        <taxon>Lepidoptera</taxon>
        <taxon>Glossata</taxon>
        <taxon>Ditrysia</taxon>
        <taxon>Tineoidea</taxon>
        <taxon>Psychidae</taxon>
        <taxon>Oiketicinae</taxon>
        <taxon>Eumeta</taxon>
    </lineage>
</organism>
<evidence type="ECO:0000313" key="2">
    <source>
        <dbReference type="EMBL" id="GBP37651.1"/>
    </source>
</evidence>
<gene>
    <name evidence="2" type="ORF">EVAR_23698_1</name>
</gene>
<evidence type="ECO:0000313" key="3">
    <source>
        <dbReference type="Proteomes" id="UP000299102"/>
    </source>
</evidence>
<dbReference type="AlphaFoldDB" id="A0A4C1VGR2"/>
<keyword evidence="3" id="KW-1185">Reference proteome</keyword>
<accession>A0A4C1VGR2</accession>
<sequence length="123" mass="13781">MPHMPYLDIKAILSNVDLIAAEQNDVKDACTDIIPIESSFNYEKPSDNNLTSTLSHLTSMLIHENQTSAEASVSRSSSEREEAPPFGPSTYLNVTVKQKHLHLELDMNLHMVHYHLPELIVAV</sequence>
<dbReference type="OrthoDB" id="8191755at2759"/>
<evidence type="ECO:0000256" key="1">
    <source>
        <dbReference type="SAM" id="MobiDB-lite"/>
    </source>
</evidence>
<protein>
    <submittedName>
        <fullName evidence="2">Uncharacterized protein</fullName>
    </submittedName>
</protein>
<proteinExistence type="predicted"/>
<name>A0A4C1VGR2_EUMVA</name>
<comment type="caution">
    <text evidence="2">The sequence shown here is derived from an EMBL/GenBank/DDBJ whole genome shotgun (WGS) entry which is preliminary data.</text>
</comment>
<feature type="region of interest" description="Disordered" evidence="1">
    <location>
        <begin position="65"/>
        <end position="89"/>
    </location>
</feature>
<dbReference type="EMBL" id="BGZK01000337">
    <property type="protein sequence ID" value="GBP37651.1"/>
    <property type="molecule type" value="Genomic_DNA"/>
</dbReference>
<dbReference type="Proteomes" id="UP000299102">
    <property type="component" value="Unassembled WGS sequence"/>
</dbReference>
<reference evidence="2 3" key="1">
    <citation type="journal article" date="2019" name="Commun. Biol.">
        <title>The bagworm genome reveals a unique fibroin gene that provides high tensile strength.</title>
        <authorList>
            <person name="Kono N."/>
            <person name="Nakamura H."/>
            <person name="Ohtoshi R."/>
            <person name="Tomita M."/>
            <person name="Numata K."/>
            <person name="Arakawa K."/>
        </authorList>
    </citation>
    <scope>NUCLEOTIDE SEQUENCE [LARGE SCALE GENOMIC DNA]</scope>
</reference>